<dbReference type="Pfam" id="PF02906">
    <property type="entry name" value="Fe_hyd_lg_C"/>
    <property type="match status" value="1"/>
</dbReference>
<dbReference type="PROSITE" id="PS00198">
    <property type="entry name" value="4FE4S_FER_1"/>
    <property type="match status" value="1"/>
</dbReference>
<feature type="domain" description="4Fe-4S ferredoxin-type" evidence="4">
    <location>
        <begin position="111"/>
        <end position="143"/>
    </location>
</feature>
<dbReference type="GO" id="GO:0051536">
    <property type="term" value="F:iron-sulfur cluster binding"/>
    <property type="evidence" value="ECO:0007669"/>
    <property type="project" value="UniProtKB-KW"/>
</dbReference>
<dbReference type="InterPro" id="IPR004108">
    <property type="entry name" value="Fe_hydrogenase_lsu_C"/>
</dbReference>
<evidence type="ECO:0000313" key="5">
    <source>
        <dbReference type="EMBL" id="MBU3852930.1"/>
    </source>
</evidence>
<dbReference type="Pfam" id="PF00037">
    <property type="entry name" value="Fer4"/>
    <property type="match status" value="2"/>
</dbReference>
<dbReference type="SUPFAM" id="SSF53920">
    <property type="entry name" value="Fe-only hydrogenase"/>
    <property type="match status" value="1"/>
</dbReference>
<organism evidence="5 6">
    <name type="scientific">Candidatus Paraprevotella stercoravium</name>
    <dbReference type="NCBI Taxonomy" id="2838725"/>
    <lineage>
        <taxon>Bacteria</taxon>
        <taxon>Pseudomonadati</taxon>
        <taxon>Bacteroidota</taxon>
        <taxon>Bacteroidia</taxon>
        <taxon>Bacteroidales</taxon>
        <taxon>Prevotellaceae</taxon>
        <taxon>Paraprevotella</taxon>
    </lineage>
</organism>
<dbReference type="PROSITE" id="PS51379">
    <property type="entry name" value="4FE4S_FER_2"/>
    <property type="match status" value="3"/>
</dbReference>
<dbReference type="InterPro" id="IPR017896">
    <property type="entry name" value="4Fe4S_Fe-S-bd"/>
</dbReference>
<dbReference type="EMBL" id="JAHLFU010000069">
    <property type="protein sequence ID" value="MBU3852930.1"/>
    <property type="molecule type" value="Genomic_DNA"/>
</dbReference>
<dbReference type="PANTHER" id="PTHR11615">
    <property type="entry name" value="NITRATE, FORMATE, IRON DEHYDROGENASE"/>
    <property type="match status" value="1"/>
</dbReference>
<reference evidence="5" key="1">
    <citation type="journal article" date="2021" name="PeerJ">
        <title>Extensive microbial diversity within the chicken gut microbiome revealed by metagenomics and culture.</title>
        <authorList>
            <person name="Gilroy R."/>
            <person name="Ravi A."/>
            <person name="Getino M."/>
            <person name="Pursley I."/>
            <person name="Horton D.L."/>
            <person name="Alikhan N.F."/>
            <person name="Baker D."/>
            <person name="Gharbi K."/>
            <person name="Hall N."/>
            <person name="Watson M."/>
            <person name="Adriaenssens E.M."/>
            <person name="Foster-Nyarko E."/>
            <person name="Jarju S."/>
            <person name="Secka A."/>
            <person name="Antonio M."/>
            <person name="Oren A."/>
            <person name="Chaudhuri R.R."/>
            <person name="La Ragione R."/>
            <person name="Hildebrand F."/>
            <person name="Pallen M.J."/>
        </authorList>
    </citation>
    <scope>NUCLEOTIDE SEQUENCE</scope>
    <source>
        <strain evidence="5">G3-2149</strain>
    </source>
</reference>
<evidence type="ECO:0000256" key="1">
    <source>
        <dbReference type="ARBA" id="ARBA00022723"/>
    </source>
</evidence>
<evidence type="ECO:0000313" key="6">
    <source>
        <dbReference type="Proteomes" id="UP000823865"/>
    </source>
</evidence>
<dbReference type="Gene3D" id="3.30.70.20">
    <property type="match status" value="2"/>
</dbReference>
<dbReference type="InterPro" id="IPR017900">
    <property type="entry name" value="4Fe4S_Fe_S_CS"/>
</dbReference>
<reference evidence="5" key="2">
    <citation type="submission" date="2021-04" db="EMBL/GenBank/DDBJ databases">
        <authorList>
            <person name="Gilroy R."/>
        </authorList>
    </citation>
    <scope>NUCLEOTIDE SEQUENCE</scope>
    <source>
        <strain evidence="5">G3-2149</strain>
    </source>
</reference>
<sequence>MAYTNNIMYIRYQLLSKLVKLWKDDELLEKIDALPIELHPRKQKPKGRCCVYKERAVTKYKTMAMMGFDMEDEKDENEPLSSYAQKMLDRNGLRPNKSILSVMDEACSSCVKINYEVSNLCRGCAAQSCYNNCPKDAISYDHDGKAVIDHDKCISCGKCHQVCPYHAIVYIPVPCEEACPVKAISKDEYGVEHIDPEKCIYCGKCMNACPFGAIFDACCVFDVLKEIKKKEKKVIAMVAPSILAQFKQPIEKVLGAFKAIGFDDVLEVAYGAEETIRNEAAEFKERMEEGAPFMTTSCCSAYVELVNKHIPEMKPYVSTTGSPMYYIAEYARKKYPDGINVFIAPCASKRAEGNKNPNVDFVWTFREVEAVLEGLDIKIDDCEDFLPEEHAGHDAHGFAKTGGVFTAVKNMVGDQAMQGTIVANLDKKSIGQLRAYAKTGKCPTKMIEVMACPGGCISGPCACNEGMQAIRQFDAELKKKEGQ</sequence>
<dbReference type="AlphaFoldDB" id="A0A9E2L6F6"/>
<proteinExistence type="predicted"/>
<protein>
    <submittedName>
        <fullName evidence="5">Monomeric [FeFe] hydrogenase</fullName>
    </submittedName>
</protein>
<evidence type="ECO:0000259" key="4">
    <source>
        <dbReference type="PROSITE" id="PS51379"/>
    </source>
</evidence>
<feature type="domain" description="4Fe-4S ferredoxin-type" evidence="4">
    <location>
        <begin position="144"/>
        <end position="173"/>
    </location>
</feature>
<dbReference type="CDD" id="cd10549">
    <property type="entry name" value="MtMvhB_like"/>
    <property type="match status" value="1"/>
</dbReference>
<dbReference type="InterPro" id="IPR009016">
    <property type="entry name" value="Fe_hydrogenase"/>
</dbReference>
<dbReference type="Proteomes" id="UP000823865">
    <property type="component" value="Unassembled WGS sequence"/>
</dbReference>
<feature type="domain" description="4Fe-4S ferredoxin-type" evidence="4">
    <location>
        <begin position="190"/>
        <end position="214"/>
    </location>
</feature>
<comment type="caution">
    <text evidence="5">The sequence shown here is derived from an EMBL/GenBank/DDBJ whole genome shotgun (WGS) entry which is preliminary data.</text>
</comment>
<evidence type="ECO:0000256" key="3">
    <source>
        <dbReference type="ARBA" id="ARBA00023014"/>
    </source>
</evidence>
<name>A0A9E2L6F6_9BACT</name>
<dbReference type="InterPro" id="IPR050340">
    <property type="entry name" value="Cytosolic_Fe-S_CAF"/>
</dbReference>
<gene>
    <name evidence="5" type="ORF">H9789_03740</name>
</gene>
<dbReference type="GO" id="GO:0046872">
    <property type="term" value="F:metal ion binding"/>
    <property type="evidence" value="ECO:0007669"/>
    <property type="project" value="UniProtKB-KW"/>
</dbReference>
<dbReference type="NCBIfam" id="TIGR04105">
    <property type="entry name" value="FeFe_hydrog_B1"/>
    <property type="match status" value="1"/>
</dbReference>
<keyword evidence="1" id="KW-0479">Metal-binding</keyword>
<dbReference type="Gene3D" id="3.40.950.10">
    <property type="entry name" value="Fe-only Hydrogenase (Larger Subunit), Chain L, domain 3"/>
    <property type="match status" value="1"/>
</dbReference>
<accession>A0A9E2L6F6</accession>
<dbReference type="InterPro" id="IPR027631">
    <property type="entry name" value="Mono_FeFe_hydrog"/>
</dbReference>
<evidence type="ECO:0000256" key="2">
    <source>
        <dbReference type="ARBA" id="ARBA00023004"/>
    </source>
</evidence>
<keyword evidence="3" id="KW-0411">Iron-sulfur</keyword>
<keyword evidence="2" id="KW-0408">Iron</keyword>
<dbReference type="SUPFAM" id="SSF54862">
    <property type="entry name" value="4Fe-4S ferredoxins"/>
    <property type="match status" value="1"/>
</dbReference>